<proteinExistence type="predicted"/>
<evidence type="ECO:0000313" key="3">
    <source>
        <dbReference type="Proteomes" id="UP001369815"/>
    </source>
</evidence>
<protein>
    <submittedName>
        <fullName evidence="2">Uncharacterized protein</fullName>
    </submittedName>
</protein>
<accession>A0AAX6MGB8</accession>
<feature type="region of interest" description="Disordered" evidence="1">
    <location>
        <begin position="1"/>
        <end position="65"/>
    </location>
</feature>
<name>A0AAX6MGB8_9PEZI</name>
<dbReference type="AlphaFoldDB" id="A0AAX6MGB8"/>
<evidence type="ECO:0000313" key="2">
    <source>
        <dbReference type="EMBL" id="KAK6951655.1"/>
    </source>
</evidence>
<gene>
    <name evidence="2" type="ORF">Daesc_006178</name>
</gene>
<feature type="compositionally biased region" description="Low complexity" evidence="1">
    <location>
        <begin position="31"/>
        <end position="45"/>
    </location>
</feature>
<comment type="caution">
    <text evidence="2">The sequence shown here is derived from an EMBL/GenBank/DDBJ whole genome shotgun (WGS) entry which is preliminary data.</text>
</comment>
<sequence>MPGGLEASRWASAPNNYRINKSNTTRRRSSRTSSSLPLSTISTKSASVSDNNSLIPDNAVEDQPPPEYELSRFLKIVARLNWKMPFLKEGYRIAVDSADKLPSQVEACEIQFKLDFHEFYMLIERALVRLMGIFGIVVKNHGAVIDGVFTLYGSSEGGQHQYHANVLRALEDSRNPLSVIFGAAEVRKQLLQAKDLRNRWKNIDEADPGSPPLAPLSAYNLELIVQTILSAIERAHAFTVAYVVEREGKPMNAYSDTGEKDWEFIVDAMDWEAV</sequence>
<reference evidence="2 3" key="1">
    <citation type="journal article" date="2024" name="Front Chem Biol">
        <title>Unveiling the potential of Daldinia eschscholtzii MFLUCC 19-0629 through bioactivity and bioinformatics studies for enhanced sustainable agriculture production.</title>
        <authorList>
            <person name="Brooks S."/>
            <person name="Weaver J.A."/>
            <person name="Klomchit A."/>
            <person name="Alharthi S.A."/>
            <person name="Onlamun T."/>
            <person name="Nurani R."/>
            <person name="Vong T.K."/>
            <person name="Alberti F."/>
            <person name="Greco C."/>
        </authorList>
    </citation>
    <scope>NUCLEOTIDE SEQUENCE [LARGE SCALE GENOMIC DNA]</scope>
    <source>
        <strain evidence="2">MFLUCC 19-0629</strain>
    </source>
</reference>
<dbReference type="EMBL" id="JBANMG010000006">
    <property type="protein sequence ID" value="KAK6951655.1"/>
    <property type="molecule type" value="Genomic_DNA"/>
</dbReference>
<feature type="compositionally biased region" description="Polar residues" evidence="1">
    <location>
        <begin position="46"/>
        <end position="55"/>
    </location>
</feature>
<organism evidence="2 3">
    <name type="scientific">Daldinia eschscholtzii</name>
    <dbReference type="NCBI Taxonomy" id="292717"/>
    <lineage>
        <taxon>Eukaryota</taxon>
        <taxon>Fungi</taxon>
        <taxon>Dikarya</taxon>
        <taxon>Ascomycota</taxon>
        <taxon>Pezizomycotina</taxon>
        <taxon>Sordariomycetes</taxon>
        <taxon>Xylariomycetidae</taxon>
        <taxon>Xylariales</taxon>
        <taxon>Hypoxylaceae</taxon>
        <taxon>Daldinia</taxon>
    </lineage>
</organism>
<keyword evidence="3" id="KW-1185">Reference proteome</keyword>
<dbReference type="Proteomes" id="UP001369815">
    <property type="component" value="Unassembled WGS sequence"/>
</dbReference>
<evidence type="ECO:0000256" key="1">
    <source>
        <dbReference type="SAM" id="MobiDB-lite"/>
    </source>
</evidence>